<organism evidence="3">
    <name type="scientific">hydrothermal vent metagenome</name>
    <dbReference type="NCBI Taxonomy" id="652676"/>
    <lineage>
        <taxon>unclassified sequences</taxon>
        <taxon>metagenomes</taxon>
        <taxon>ecological metagenomes</taxon>
    </lineage>
</organism>
<dbReference type="InterPro" id="IPR007956">
    <property type="entry name" value="Malonyl_CoA_deC_C"/>
</dbReference>
<evidence type="ECO:0000259" key="2">
    <source>
        <dbReference type="Pfam" id="PF17408"/>
    </source>
</evidence>
<dbReference type="InterPro" id="IPR038351">
    <property type="entry name" value="MCD_N_sf"/>
</dbReference>
<dbReference type="Pfam" id="PF05292">
    <property type="entry name" value="MCD"/>
    <property type="match status" value="2"/>
</dbReference>
<accession>A0A3B0TXW2</accession>
<dbReference type="Gene3D" id="1.20.140.90">
    <property type="entry name" value="Malonyl-CoA decarboxylase, oligemerization domain"/>
    <property type="match status" value="1"/>
</dbReference>
<gene>
    <name evidence="3" type="ORF">MNBD_ALPHA09-2370</name>
</gene>
<feature type="domain" description="Malonyl-CoA decarboxylase C-terminal" evidence="1">
    <location>
        <begin position="162"/>
        <end position="313"/>
    </location>
</feature>
<keyword evidence="3" id="KW-0456">Lyase</keyword>
<dbReference type="EC" id="4.1.1.9" evidence="3"/>
<proteinExistence type="predicted"/>
<evidence type="ECO:0000313" key="3">
    <source>
        <dbReference type="EMBL" id="VAW11936.1"/>
    </source>
</evidence>
<name>A0A3B0TXW2_9ZZZZ</name>
<reference evidence="3" key="1">
    <citation type="submission" date="2018-06" db="EMBL/GenBank/DDBJ databases">
        <authorList>
            <person name="Zhirakovskaya E."/>
        </authorList>
    </citation>
    <scope>NUCLEOTIDE SEQUENCE</scope>
</reference>
<sequence>MARSNFLADLLGSVFERRDVWRAQDDKRPIEALSAALLSTRGEVSARKIGTALLARYERLEPDQRAAFFHHLNDVLDVDAKAIEVAAKTYAAAPSPANLEALLNVSEPRRQELLRRLNQGSDATGRIVAMRKDLLALLRREPELRRTDLDFEHLFVSWFNRGFLVLRHISWETPANILEKIIQYEAVHAIDDWEDLRGRLEPEDRRCFAFFHPAMPDEPLVFVEVALTRGTPVSIQSVLSQDRPSLSGEDADTAVFYSISNCQAGLRGISFGNSLIKQVVDDLSAALPNLKTFVTLSPVPGFAKWLARQVAENPEHPGAALLRVERGDDDLAIQLACFYLAKAKRDDGLPLDPVARFHLGNGAELHAAHGSADVSDNGRRQSLGVMVNYLYRLPRIEANHSAYAEDATVAKSSSIAGLAQRGEKLIAQAANSKPIPQEAPLRRDPHG</sequence>
<dbReference type="Gene3D" id="3.40.630.150">
    <property type="entry name" value="Malonyl-CoA decarboxylase, catalytic domain"/>
    <property type="match status" value="1"/>
</dbReference>
<evidence type="ECO:0000259" key="1">
    <source>
        <dbReference type="Pfam" id="PF05292"/>
    </source>
</evidence>
<dbReference type="AlphaFoldDB" id="A0A3B0TXW2"/>
<dbReference type="PANTHER" id="PTHR28641">
    <property type="match status" value="1"/>
</dbReference>
<protein>
    <submittedName>
        <fullName evidence="3">Malonyl-CoA decarboxylase</fullName>
        <ecNumber evidence="3">4.1.1.9</ecNumber>
    </submittedName>
</protein>
<dbReference type="InterPro" id="IPR042303">
    <property type="entry name" value="Malonyl_CoA_deC_C_sf"/>
</dbReference>
<dbReference type="PANTHER" id="PTHR28641:SF1">
    <property type="entry name" value="MALONYL-COA DECARBOXYLASE, MITOCHONDRIAL"/>
    <property type="match status" value="1"/>
</dbReference>
<dbReference type="EMBL" id="UOEM01000037">
    <property type="protein sequence ID" value="VAW11936.1"/>
    <property type="molecule type" value="Genomic_DNA"/>
</dbReference>
<feature type="domain" description="Malonyl-CoA decarboxylase N-terminal" evidence="2">
    <location>
        <begin position="78"/>
        <end position="159"/>
    </location>
</feature>
<feature type="domain" description="Malonyl-CoA decarboxylase C-terminal" evidence="1">
    <location>
        <begin position="333"/>
        <end position="391"/>
    </location>
</feature>
<dbReference type="GO" id="GO:0050080">
    <property type="term" value="F:malonyl-CoA decarboxylase activity"/>
    <property type="evidence" value="ECO:0007669"/>
    <property type="project" value="UniProtKB-EC"/>
</dbReference>
<dbReference type="InterPro" id="IPR038917">
    <property type="entry name" value="Malonyl_CoA_deC"/>
</dbReference>
<dbReference type="GO" id="GO:0006633">
    <property type="term" value="P:fatty acid biosynthetic process"/>
    <property type="evidence" value="ECO:0007669"/>
    <property type="project" value="InterPro"/>
</dbReference>
<dbReference type="InterPro" id="IPR035372">
    <property type="entry name" value="MCD_N"/>
</dbReference>
<dbReference type="Pfam" id="PF17408">
    <property type="entry name" value="MCD_N"/>
    <property type="match status" value="1"/>
</dbReference>